<feature type="domain" description="Metallo-beta-lactamase" evidence="2">
    <location>
        <begin position="60"/>
        <end position="234"/>
    </location>
</feature>
<reference evidence="3" key="1">
    <citation type="submission" date="2020-10" db="EMBL/GenBank/DDBJ databases">
        <title>Bacterium isolated from coastal waters sediment.</title>
        <authorList>
            <person name="Chen R.-J."/>
            <person name="Lu D.-C."/>
            <person name="Zhu K.-L."/>
            <person name="Du Z.-J."/>
        </authorList>
    </citation>
    <scope>NUCLEOTIDE SEQUENCE</scope>
    <source>
        <strain evidence="3">N1Y112</strain>
    </source>
</reference>
<dbReference type="SUPFAM" id="SSF56281">
    <property type="entry name" value="Metallo-hydrolase/oxidoreductase"/>
    <property type="match status" value="1"/>
</dbReference>
<evidence type="ECO:0000259" key="2">
    <source>
        <dbReference type="SMART" id="SM00849"/>
    </source>
</evidence>
<dbReference type="InterPro" id="IPR036866">
    <property type="entry name" value="RibonucZ/Hydroxyglut_hydro"/>
</dbReference>
<dbReference type="InterPro" id="IPR001279">
    <property type="entry name" value="Metallo-B-lactamas"/>
</dbReference>
<protein>
    <submittedName>
        <fullName evidence="3">MBL fold metallo-hydrolase</fullName>
    </submittedName>
</protein>
<dbReference type="AlphaFoldDB" id="A0A8J7FCW1"/>
<gene>
    <name evidence="3" type="ORF">IOQ59_07390</name>
</gene>
<comment type="caution">
    <text evidence="3">The sequence shown here is derived from an EMBL/GenBank/DDBJ whole genome shotgun (WGS) entry which is preliminary data.</text>
</comment>
<dbReference type="Pfam" id="PF00753">
    <property type="entry name" value="Lactamase_B"/>
    <property type="match status" value="1"/>
</dbReference>
<accession>A0A8J7FCW1</accession>
<name>A0A8J7FCW1_9GAMM</name>
<evidence type="ECO:0000313" key="4">
    <source>
        <dbReference type="Proteomes" id="UP000640333"/>
    </source>
</evidence>
<keyword evidence="4" id="KW-1185">Reference proteome</keyword>
<proteinExistence type="predicted"/>
<dbReference type="SMART" id="SM00849">
    <property type="entry name" value="Lactamase_B"/>
    <property type="match status" value="1"/>
</dbReference>
<feature type="signal peptide" evidence="1">
    <location>
        <begin position="1"/>
        <end position="23"/>
    </location>
</feature>
<evidence type="ECO:0000256" key="1">
    <source>
        <dbReference type="SAM" id="SignalP"/>
    </source>
</evidence>
<organism evidence="3 4">
    <name type="scientific">Pontibacterium sinense</name>
    <dbReference type="NCBI Taxonomy" id="2781979"/>
    <lineage>
        <taxon>Bacteria</taxon>
        <taxon>Pseudomonadati</taxon>
        <taxon>Pseudomonadota</taxon>
        <taxon>Gammaproteobacteria</taxon>
        <taxon>Oceanospirillales</taxon>
        <taxon>Oceanospirillaceae</taxon>
        <taxon>Pontibacterium</taxon>
    </lineage>
</organism>
<dbReference type="Gene3D" id="3.60.15.10">
    <property type="entry name" value="Ribonuclease Z/Hydroxyacylglutathione hydrolase-like"/>
    <property type="match status" value="1"/>
</dbReference>
<dbReference type="Proteomes" id="UP000640333">
    <property type="component" value="Unassembled WGS sequence"/>
</dbReference>
<evidence type="ECO:0000313" key="3">
    <source>
        <dbReference type="EMBL" id="MBE9397084.1"/>
    </source>
</evidence>
<feature type="chain" id="PRO_5035215414" evidence="1">
    <location>
        <begin position="24"/>
        <end position="306"/>
    </location>
</feature>
<dbReference type="EMBL" id="JADEYS010000006">
    <property type="protein sequence ID" value="MBE9397084.1"/>
    <property type="molecule type" value="Genomic_DNA"/>
</dbReference>
<keyword evidence="1" id="KW-0732">Signal</keyword>
<sequence length="306" mass="34744">MMRLNINGALLALLWGISLTAIAEQPFNDRGAVYNPMEFVRTIPTGEGAYTLEFRNEEESYFTNFLVTSEGVIAFDPLSDSAAWVYADLIEKYAPGQPLLAIVYSHLHTDHIAGARVLRHRFGQDVPIIAHERVLKFFQRHQVPFIDLPTKTVSDQGAVFTFGDRTIRLHYLGDAHTASILVPEVPELRMAYVCDFASNNVVGWTDLPGIDIDEMLSMQRKTLQLDVDTVSFCHGQPDSLKAVQGQLDYFESVFKASQKAYQDGLSEDQAAERIDLPQYRHFSNYDDWFSGNVRAMYRWAKTKHQD</sequence>